<accession>A0A3E3DVC1</accession>
<evidence type="ECO:0000256" key="1">
    <source>
        <dbReference type="PIRSR" id="PIRSR014972-1"/>
    </source>
</evidence>
<dbReference type="PANTHER" id="PTHR36934:SF1">
    <property type="entry name" value="THIOESTERASE DOMAIN-CONTAINING PROTEIN"/>
    <property type="match status" value="1"/>
</dbReference>
<protein>
    <submittedName>
        <fullName evidence="4">Thioesterase</fullName>
    </submittedName>
</protein>
<dbReference type="InterPro" id="IPR029069">
    <property type="entry name" value="HotDog_dom_sf"/>
</dbReference>
<dbReference type="PIRSF" id="PIRSF014972">
    <property type="entry name" value="FlK"/>
    <property type="match status" value="1"/>
</dbReference>
<name>A0A3E3DVC1_9FIRM</name>
<feature type="binding site" evidence="2">
    <location>
        <position position="63"/>
    </location>
    <ligand>
        <name>CoA</name>
        <dbReference type="ChEBI" id="CHEBI:57287"/>
    </ligand>
</feature>
<feature type="active site" evidence="1">
    <location>
        <position position="44"/>
    </location>
</feature>
<dbReference type="Pfam" id="PF22636">
    <property type="entry name" value="FlK"/>
    <property type="match status" value="1"/>
</dbReference>
<proteinExistence type="predicted"/>
<dbReference type="RefSeq" id="WP_007050716.1">
    <property type="nucleotide sequence ID" value="NZ_CABKNJ010000001.1"/>
</dbReference>
<reference evidence="4 5" key="1">
    <citation type="submission" date="2018-08" db="EMBL/GenBank/DDBJ databases">
        <title>A genome reference for cultivated species of the human gut microbiota.</title>
        <authorList>
            <person name="Zou Y."/>
            <person name="Xue W."/>
            <person name="Luo G."/>
        </authorList>
    </citation>
    <scope>NUCLEOTIDE SEQUENCE [LARGE SCALE GENOMIC DNA]</scope>
    <source>
        <strain evidence="4 5">AM25-6</strain>
    </source>
</reference>
<evidence type="ECO:0000259" key="3">
    <source>
        <dbReference type="Pfam" id="PF22636"/>
    </source>
</evidence>
<evidence type="ECO:0000313" key="5">
    <source>
        <dbReference type="Proteomes" id="UP000261212"/>
    </source>
</evidence>
<sequence length="131" mass="14655">MNSKLTVGLKNERELTVEEKHLASSKGSGAAEVFSTPDMLLLMEGTCFKLAEEYLDEGESTVGTAANFKHLAATPLGMKVRCECELIEVDRRRLLFKVDVYDEQEKVGEGTHERFIIDQAKFEAKAEAKKK</sequence>
<evidence type="ECO:0000256" key="2">
    <source>
        <dbReference type="PIRSR" id="PIRSR014972-2"/>
    </source>
</evidence>
<evidence type="ECO:0000313" key="4">
    <source>
        <dbReference type="EMBL" id="RGD73212.1"/>
    </source>
</evidence>
<dbReference type="InterPro" id="IPR054485">
    <property type="entry name" value="FlK-like_dom"/>
</dbReference>
<organism evidence="4 5">
    <name type="scientific">Anaerofustis stercorihominis</name>
    <dbReference type="NCBI Taxonomy" id="214853"/>
    <lineage>
        <taxon>Bacteria</taxon>
        <taxon>Bacillati</taxon>
        <taxon>Bacillota</taxon>
        <taxon>Clostridia</taxon>
        <taxon>Eubacteriales</taxon>
        <taxon>Eubacteriaceae</taxon>
        <taxon>Anaerofustis</taxon>
    </lineage>
</organism>
<feature type="binding site" evidence="2">
    <location>
        <position position="114"/>
    </location>
    <ligand>
        <name>substrate</name>
    </ligand>
</feature>
<dbReference type="PANTHER" id="PTHR36934">
    <property type="entry name" value="BLR0278 PROTEIN"/>
    <property type="match status" value="1"/>
</dbReference>
<comment type="caution">
    <text evidence="4">The sequence shown here is derived from an EMBL/GenBank/DDBJ whole genome shotgun (WGS) entry which is preliminary data.</text>
</comment>
<feature type="active site" evidence="1">
    <location>
        <position position="36"/>
    </location>
</feature>
<gene>
    <name evidence="4" type="ORF">DW687_10740</name>
</gene>
<feature type="domain" description="Fluoroacetyl-CoA-specific thioesterase-like" evidence="3">
    <location>
        <begin position="17"/>
        <end position="119"/>
    </location>
</feature>
<dbReference type="SUPFAM" id="SSF54637">
    <property type="entry name" value="Thioesterase/thiol ester dehydrase-isomerase"/>
    <property type="match status" value="1"/>
</dbReference>
<feature type="active site" evidence="1">
    <location>
        <position position="70"/>
    </location>
</feature>
<dbReference type="Gene3D" id="3.10.129.10">
    <property type="entry name" value="Hotdog Thioesterase"/>
    <property type="match status" value="1"/>
</dbReference>
<dbReference type="GeneID" id="98000993"/>
<feature type="binding site" evidence="2">
    <location>
        <position position="63"/>
    </location>
    <ligand>
        <name>substrate</name>
    </ligand>
</feature>
<dbReference type="EMBL" id="QUSM01000007">
    <property type="protein sequence ID" value="RGD73212.1"/>
    <property type="molecule type" value="Genomic_DNA"/>
</dbReference>
<dbReference type="AlphaFoldDB" id="A0A3E3DVC1"/>
<dbReference type="InterPro" id="IPR025540">
    <property type="entry name" value="FlK"/>
</dbReference>
<dbReference type="Proteomes" id="UP000261212">
    <property type="component" value="Unassembled WGS sequence"/>
</dbReference>